<dbReference type="Proteomes" id="UP000694393">
    <property type="component" value="Unplaced"/>
</dbReference>
<dbReference type="GO" id="GO:0003779">
    <property type="term" value="F:actin binding"/>
    <property type="evidence" value="ECO:0007669"/>
    <property type="project" value="TreeGrafter"/>
</dbReference>
<dbReference type="AlphaFoldDB" id="A0A8C8ST80"/>
<reference evidence="3" key="1">
    <citation type="submission" date="2025-08" db="UniProtKB">
        <authorList>
            <consortium name="Ensembl"/>
        </authorList>
    </citation>
    <scope>IDENTIFICATION</scope>
</reference>
<evidence type="ECO:0000313" key="4">
    <source>
        <dbReference type="Proteomes" id="UP000694393"/>
    </source>
</evidence>
<evidence type="ECO:0000256" key="1">
    <source>
        <dbReference type="ARBA" id="ARBA00009126"/>
    </source>
</evidence>
<sequence>GHLCEEKGSPRVVVRMGRTPQLDLGKKVSTPQDLMVEELSLQTNRGSRLFQQRQRRVQKFVLEHPAGYRTVSRLSTVGTQSRWLSRTGARLADRPGAAAEAMSRALNPGALAPGYSGPLQEVPPEKFNYTSIPKGYHSPWQEFLSSEDYQTDSKSNVSELPRKPNHFELRSFNRTPTPFGGLLLADMFPAPGLEMEVQPDFELVWNRPSFNRAPQGWVQILPETEEL</sequence>
<reference evidence="3" key="2">
    <citation type="submission" date="2025-09" db="UniProtKB">
        <authorList>
            <consortium name="Ensembl"/>
        </authorList>
    </citation>
    <scope>IDENTIFICATION</scope>
</reference>
<dbReference type="Pfam" id="PF05556">
    <property type="entry name" value="Calsarcin"/>
    <property type="match status" value="1"/>
</dbReference>
<dbReference type="Ensembl" id="ENSPCET00000025415.1">
    <property type="protein sequence ID" value="ENSPCEP00000024597.1"/>
    <property type="gene ID" value="ENSPCEG00000018582.1"/>
</dbReference>
<name>A0A8C8ST80_9SAUR</name>
<keyword evidence="4" id="KW-1185">Reference proteome</keyword>
<comment type="similarity">
    <text evidence="1">Belongs to the myozenin family.</text>
</comment>
<accession>A0A8C8ST80</accession>
<proteinExistence type="inferred from homology"/>
<dbReference type="PANTHER" id="PTHR15941">
    <property type="entry name" value="MYOZENIN"/>
    <property type="match status" value="1"/>
</dbReference>
<dbReference type="GO" id="GO:0031433">
    <property type="term" value="F:telethonin binding"/>
    <property type="evidence" value="ECO:0007669"/>
    <property type="project" value="TreeGrafter"/>
</dbReference>
<evidence type="ECO:0000313" key="3">
    <source>
        <dbReference type="Ensembl" id="ENSPCEP00000024597.1"/>
    </source>
</evidence>
<evidence type="ECO:0000256" key="2">
    <source>
        <dbReference type="ARBA" id="ARBA00022553"/>
    </source>
</evidence>
<keyword evidence="2" id="KW-0597">Phosphoprotein</keyword>
<protein>
    <submittedName>
        <fullName evidence="3">Myozenin 3</fullName>
    </submittedName>
</protein>
<dbReference type="GO" id="GO:0030018">
    <property type="term" value="C:Z disc"/>
    <property type="evidence" value="ECO:0007669"/>
    <property type="project" value="InterPro"/>
</dbReference>
<dbReference type="GO" id="GO:0015629">
    <property type="term" value="C:actin cytoskeleton"/>
    <property type="evidence" value="ECO:0007669"/>
    <property type="project" value="TreeGrafter"/>
</dbReference>
<dbReference type="GO" id="GO:0051373">
    <property type="term" value="F:FATZ binding"/>
    <property type="evidence" value="ECO:0007669"/>
    <property type="project" value="TreeGrafter"/>
</dbReference>
<dbReference type="PANTHER" id="PTHR15941:SF15">
    <property type="entry name" value="MYOZENIN-3"/>
    <property type="match status" value="1"/>
</dbReference>
<organism evidence="3 4">
    <name type="scientific">Pelusios castaneus</name>
    <name type="common">West African mud turtle</name>
    <dbReference type="NCBI Taxonomy" id="367368"/>
    <lineage>
        <taxon>Eukaryota</taxon>
        <taxon>Metazoa</taxon>
        <taxon>Chordata</taxon>
        <taxon>Craniata</taxon>
        <taxon>Vertebrata</taxon>
        <taxon>Euteleostomi</taxon>
        <taxon>Archelosauria</taxon>
        <taxon>Testudinata</taxon>
        <taxon>Testudines</taxon>
        <taxon>Pleurodira</taxon>
        <taxon>Pelomedusidae</taxon>
        <taxon>Pelusios</taxon>
    </lineage>
</organism>
<dbReference type="InterPro" id="IPR008438">
    <property type="entry name" value="MYOZ"/>
</dbReference>